<evidence type="ECO:0000256" key="1">
    <source>
        <dbReference type="SAM" id="Coils"/>
    </source>
</evidence>
<dbReference type="Proteomes" id="UP001156666">
    <property type="component" value="Unassembled WGS sequence"/>
</dbReference>
<evidence type="ECO:0000313" key="2">
    <source>
        <dbReference type="EMBL" id="GLR18559.1"/>
    </source>
</evidence>
<reference evidence="2" key="2">
    <citation type="submission" date="2023-01" db="EMBL/GenBank/DDBJ databases">
        <title>Draft genome sequence of Portibacter lacus strain NBRC 108769.</title>
        <authorList>
            <person name="Sun Q."/>
            <person name="Mori K."/>
        </authorList>
    </citation>
    <scope>NUCLEOTIDE SEQUENCE</scope>
    <source>
        <strain evidence="2">NBRC 108769</strain>
    </source>
</reference>
<comment type="caution">
    <text evidence="2">The sequence shown here is derived from an EMBL/GenBank/DDBJ whole genome shotgun (WGS) entry which is preliminary data.</text>
</comment>
<dbReference type="AlphaFoldDB" id="A0AA37SS98"/>
<proteinExistence type="predicted"/>
<dbReference type="RefSeq" id="WP_235294318.1">
    <property type="nucleotide sequence ID" value="NZ_BSOH01000021.1"/>
</dbReference>
<evidence type="ECO:0000313" key="3">
    <source>
        <dbReference type="Proteomes" id="UP001156666"/>
    </source>
</evidence>
<keyword evidence="3" id="KW-1185">Reference proteome</keyword>
<organism evidence="2 3">
    <name type="scientific">Portibacter lacus</name>
    <dbReference type="NCBI Taxonomy" id="1099794"/>
    <lineage>
        <taxon>Bacteria</taxon>
        <taxon>Pseudomonadati</taxon>
        <taxon>Bacteroidota</taxon>
        <taxon>Saprospiria</taxon>
        <taxon>Saprospirales</taxon>
        <taxon>Haliscomenobacteraceae</taxon>
        <taxon>Portibacter</taxon>
    </lineage>
</organism>
<gene>
    <name evidence="2" type="ORF">GCM10007940_31750</name>
</gene>
<protein>
    <submittedName>
        <fullName evidence="2">Uncharacterized protein</fullName>
    </submittedName>
</protein>
<dbReference type="EMBL" id="BSOH01000021">
    <property type="protein sequence ID" value="GLR18559.1"/>
    <property type="molecule type" value="Genomic_DNA"/>
</dbReference>
<keyword evidence="1" id="KW-0175">Coiled coil</keyword>
<reference evidence="2" key="1">
    <citation type="journal article" date="2014" name="Int. J. Syst. Evol. Microbiol.">
        <title>Complete genome sequence of Corynebacterium casei LMG S-19264T (=DSM 44701T), isolated from a smear-ripened cheese.</title>
        <authorList>
            <consortium name="US DOE Joint Genome Institute (JGI-PGF)"/>
            <person name="Walter F."/>
            <person name="Albersmeier A."/>
            <person name="Kalinowski J."/>
            <person name="Ruckert C."/>
        </authorList>
    </citation>
    <scope>NUCLEOTIDE SEQUENCE</scope>
    <source>
        <strain evidence="2">NBRC 108769</strain>
    </source>
</reference>
<accession>A0AA37SS98</accession>
<feature type="coiled-coil region" evidence="1">
    <location>
        <begin position="1"/>
        <end position="63"/>
    </location>
</feature>
<sequence length="95" mass="11259">MQALLKKASNIELKVKQLKTRLEMLEKENAYYKEENKNLVEKLKQQKVIINELENKANHKESNSNQLNPDQKKEFRNKIEAHVSEIDQVIDLLRT</sequence>
<name>A0AA37SS98_9BACT</name>